<dbReference type="SUPFAM" id="SSF52777">
    <property type="entry name" value="CoA-dependent acyltransferases"/>
    <property type="match status" value="1"/>
</dbReference>
<feature type="domain" description="Peripheral subunit-binding (PSBD)" evidence="9">
    <location>
        <begin position="338"/>
        <end position="375"/>
    </location>
</feature>
<dbReference type="KEGG" id="fas:105265212"/>
<dbReference type="Gene3D" id="3.30.559.10">
    <property type="entry name" value="Chloramphenicol acetyltransferase-like domain"/>
    <property type="match status" value="1"/>
</dbReference>
<feature type="region of interest" description="Disordered" evidence="7">
    <location>
        <begin position="163"/>
        <end position="186"/>
    </location>
</feature>
<dbReference type="InterPro" id="IPR003016">
    <property type="entry name" value="2-oxoA_DH_lipoyl-BS"/>
</dbReference>
<dbReference type="PROSITE" id="PS00189">
    <property type="entry name" value="LIPOYL"/>
    <property type="match status" value="2"/>
</dbReference>
<dbReference type="Pfam" id="PF00364">
    <property type="entry name" value="Biotin_lipoyl"/>
    <property type="match status" value="2"/>
</dbReference>
<dbReference type="AlphaFoldDB" id="A0A9R1T183"/>
<dbReference type="InterPro" id="IPR036625">
    <property type="entry name" value="E3-bd_dom_sf"/>
</dbReference>
<dbReference type="GO" id="GO:0045254">
    <property type="term" value="C:pyruvate dehydrogenase complex"/>
    <property type="evidence" value="ECO:0007669"/>
    <property type="project" value="UniProtKB-UniRule"/>
</dbReference>
<dbReference type="PANTHER" id="PTHR23151">
    <property type="entry name" value="DIHYDROLIPOAMIDE ACETYL/SUCCINYL-TRANSFERASE-RELATED"/>
    <property type="match status" value="1"/>
</dbReference>
<keyword evidence="5 6" id="KW-0012">Acyltransferase</keyword>
<dbReference type="Pfam" id="PF02817">
    <property type="entry name" value="E3_binding"/>
    <property type="match status" value="1"/>
</dbReference>
<dbReference type="EC" id="2.3.1.12" evidence="6"/>
<dbReference type="SUPFAM" id="SSF51230">
    <property type="entry name" value="Single hybrid motif"/>
    <property type="match status" value="2"/>
</dbReference>
<dbReference type="Pfam" id="PF00198">
    <property type="entry name" value="2-oxoacid_dh"/>
    <property type="match status" value="1"/>
</dbReference>
<dbReference type="NCBIfam" id="TIGR01349">
    <property type="entry name" value="PDHac_trf_mito"/>
    <property type="match status" value="1"/>
</dbReference>
<evidence type="ECO:0000259" key="9">
    <source>
        <dbReference type="PROSITE" id="PS51826"/>
    </source>
</evidence>
<dbReference type="Gene3D" id="4.10.320.10">
    <property type="entry name" value="E3-binding domain"/>
    <property type="match status" value="1"/>
</dbReference>
<dbReference type="FunFam" id="3.30.559.10:FF:000003">
    <property type="entry name" value="Acetyltransferase component of pyruvate dehydrogenase complex"/>
    <property type="match status" value="1"/>
</dbReference>
<evidence type="ECO:0000256" key="6">
    <source>
        <dbReference type="RuleBase" id="RU361137"/>
    </source>
</evidence>
<evidence type="ECO:0000256" key="5">
    <source>
        <dbReference type="ARBA" id="ARBA00023315"/>
    </source>
</evidence>
<keyword evidence="10" id="KW-1185">Reference proteome</keyword>
<dbReference type="InterPro" id="IPR000089">
    <property type="entry name" value="Biotin_lipoyl"/>
</dbReference>
<dbReference type="CDD" id="cd06849">
    <property type="entry name" value="lipoyl_domain"/>
    <property type="match status" value="2"/>
</dbReference>
<comment type="catalytic activity">
    <reaction evidence="6">
        <text>N(6)-[(R)-dihydrolipoyl]-L-lysyl-[protein] + acetyl-CoA = N(6)-[(R)-S(8)-acetyldihydrolipoyl]-L-lysyl-[protein] + CoA</text>
        <dbReference type="Rhea" id="RHEA:17017"/>
        <dbReference type="Rhea" id="RHEA-COMP:10475"/>
        <dbReference type="Rhea" id="RHEA-COMP:10478"/>
        <dbReference type="ChEBI" id="CHEBI:57287"/>
        <dbReference type="ChEBI" id="CHEBI:57288"/>
        <dbReference type="ChEBI" id="CHEBI:83100"/>
        <dbReference type="ChEBI" id="CHEBI:83111"/>
        <dbReference type="EC" id="2.3.1.12"/>
    </reaction>
</comment>
<comment type="subcellular location">
    <subcellularLocation>
        <location evidence="6">Mitochondrion</location>
    </subcellularLocation>
</comment>
<proteinExistence type="inferred from homology"/>
<dbReference type="GeneID" id="105265212"/>
<evidence type="ECO:0000313" key="10">
    <source>
        <dbReference type="Proteomes" id="UP000694866"/>
    </source>
</evidence>
<keyword evidence="3 6" id="KW-0450">Lipoyl</keyword>
<keyword evidence="4" id="KW-0809">Transit peptide</keyword>
<dbReference type="InterPro" id="IPR004167">
    <property type="entry name" value="PSBD"/>
</dbReference>
<feature type="compositionally biased region" description="Low complexity" evidence="7">
    <location>
        <begin position="317"/>
        <end position="332"/>
    </location>
</feature>
<evidence type="ECO:0000256" key="7">
    <source>
        <dbReference type="SAM" id="MobiDB-lite"/>
    </source>
</evidence>
<dbReference type="PROSITE" id="PS50968">
    <property type="entry name" value="BIOTINYL_LIPOYL"/>
    <property type="match status" value="2"/>
</dbReference>
<comment type="similarity">
    <text evidence="1 6">Belongs to the 2-oxoacid dehydrogenase family.</text>
</comment>
<gene>
    <name evidence="11" type="primary">muc</name>
</gene>
<dbReference type="PANTHER" id="PTHR23151:SF90">
    <property type="entry name" value="DIHYDROLIPOYLLYSINE-RESIDUE ACETYLTRANSFERASE COMPONENT OF PYRUVATE DEHYDROGENASE COMPLEX, MITOCHONDRIAL-RELATED"/>
    <property type="match status" value="1"/>
</dbReference>
<comment type="cofactor">
    <cofactor evidence="6">
        <name>(R)-lipoate</name>
        <dbReference type="ChEBI" id="CHEBI:83088"/>
    </cofactor>
    <text evidence="6">Binds 2 lipoyl cofactors covalently.</text>
</comment>
<dbReference type="InterPro" id="IPR001078">
    <property type="entry name" value="2-oxoacid_DH_actylTfrase"/>
</dbReference>
<dbReference type="PROSITE" id="PS51826">
    <property type="entry name" value="PSBD"/>
    <property type="match status" value="1"/>
</dbReference>
<dbReference type="GO" id="GO:0004742">
    <property type="term" value="F:dihydrolipoyllysine-residue acetyltransferase activity"/>
    <property type="evidence" value="ECO:0007669"/>
    <property type="project" value="UniProtKB-UniRule"/>
</dbReference>
<name>A0A9R1T183_9HYME</name>
<evidence type="ECO:0000256" key="4">
    <source>
        <dbReference type="ARBA" id="ARBA00022946"/>
    </source>
</evidence>
<feature type="domain" description="Lipoyl-binding" evidence="8">
    <location>
        <begin position="68"/>
        <end position="144"/>
    </location>
</feature>
<organism evidence="10 11">
    <name type="scientific">Fopius arisanus</name>
    <dbReference type="NCBI Taxonomy" id="64838"/>
    <lineage>
        <taxon>Eukaryota</taxon>
        <taxon>Metazoa</taxon>
        <taxon>Ecdysozoa</taxon>
        <taxon>Arthropoda</taxon>
        <taxon>Hexapoda</taxon>
        <taxon>Insecta</taxon>
        <taxon>Pterygota</taxon>
        <taxon>Neoptera</taxon>
        <taxon>Endopterygota</taxon>
        <taxon>Hymenoptera</taxon>
        <taxon>Apocrita</taxon>
        <taxon>Ichneumonoidea</taxon>
        <taxon>Braconidae</taxon>
        <taxon>Opiinae</taxon>
        <taxon>Fopius</taxon>
    </lineage>
</organism>
<dbReference type="Gene3D" id="2.40.50.100">
    <property type="match status" value="2"/>
</dbReference>
<dbReference type="InterPro" id="IPR023213">
    <property type="entry name" value="CAT-like_dom_sf"/>
</dbReference>
<protein>
    <recommendedName>
        <fullName evidence="6">Acetyltransferase component of pyruvate dehydrogenase complex</fullName>
        <ecNumber evidence="6">2.3.1.12</ecNumber>
    </recommendedName>
</protein>
<evidence type="ECO:0000256" key="1">
    <source>
        <dbReference type="ARBA" id="ARBA00007317"/>
    </source>
</evidence>
<feature type="compositionally biased region" description="Low complexity" evidence="7">
    <location>
        <begin position="165"/>
        <end position="174"/>
    </location>
</feature>
<feature type="compositionally biased region" description="Low complexity" evidence="7">
    <location>
        <begin position="296"/>
        <end position="307"/>
    </location>
</feature>
<sequence>MLLRATSQLRNDLARVTIRNAVKTNVIRCLTTRRFHRKSQPRSQGCNFLRSTCPWRQQFRFYADYPDHVKVTLPALSPTMETGTIISWQKKEGDKLNEGDLLAEIETDKATMGFETPEEGYLAKIVVPAGTKNISIGSLVCIIVEQQSDVAVFKDFKDDGTAVSPTPAAPATAAAPPPPPPAAPRAASTPAFRFYADYPDHVKVTLPALSPTMETGTIISWQKKEGDKLNEGDLLAEIETDKATMGFETPEEGYLAKIVVPAGTKNISIGSLVCIIVEQQSDVAVFKDFKDDGTAVSPTPAAPATAAAPPPPPPAAPRAASTPAVAPSVPTSAGDRIFASPMAKRLAAERGLSLQGLKGSGLFGSITSKDLDGASPASAGSPGIAFAGGVDIPVSSIRGVIAKRLLESKQTIPHYYLSIDVRMDSALAIREQFNKMLEKEKVKLSVNDIIIKAIAMACKKVPECNSAWMGNVIRQYDNVDVSVAVSTDAGLITPIVFGADWKGLVEISKDVKALAAKAREGKLQPQEFQGGTITISNLGMFGVKNFSAIVNPPQSIILAVGTTEARLIPANNERGFTTAQYMTVTASCDHRTVDGAVGAQWLSALKSLLENPSAMLL</sequence>
<accession>A0A9R1T183</accession>
<comment type="function">
    <text evidence="6">The pyruvate dehydrogenase complex catalyzes the overall conversion of pyruvate to acetyl-CoA and CO(2).</text>
</comment>
<keyword evidence="2 6" id="KW-0808">Transferase</keyword>
<dbReference type="SUPFAM" id="SSF47005">
    <property type="entry name" value="Peripheral subunit-binding domain of 2-oxo acid dehydrogenase complex"/>
    <property type="match status" value="1"/>
</dbReference>
<dbReference type="GO" id="GO:0005739">
    <property type="term" value="C:mitochondrion"/>
    <property type="evidence" value="ECO:0007669"/>
    <property type="project" value="UniProtKB-SubCell"/>
</dbReference>
<evidence type="ECO:0000259" key="8">
    <source>
        <dbReference type="PROSITE" id="PS50968"/>
    </source>
</evidence>
<reference evidence="11" key="1">
    <citation type="submission" date="2025-08" db="UniProtKB">
        <authorList>
            <consortium name="RefSeq"/>
        </authorList>
    </citation>
    <scope>IDENTIFICATION</scope>
    <source>
        <strain evidence="11">USDA-PBARC FA_bdor</strain>
        <tissue evidence="11">Whole organism</tissue>
    </source>
</reference>
<dbReference type="OrthoDB" id="537444at2759"/>
<dbReference type="FunFam" id="2.40.50.100:FF:000010">
    <property type="entry name" value="Acetyltransferase component of pyruvate dehydrogenase complex"/>
    <property type="match status" value="2"/>
</dbReference>
<keyword evidence="11" id="KW-0670">Pyruvate</keyword>
<feature type="region of interest" description="Disordered" evidence="7">
    <location>
        <begin position="296"/>
        <end position="332"/>
    </location>
</feature>
<evidence type="ECO:0000256" key="3">
    <source>
        <dbReference type="ARBA" id="ARBA00022823"/>
    </source>
</evidence>
<dbReference type="InterPro" id="IPR011053">
    <property type="entry name" value="Single_hybrid_motif"/>
</dbReference>
<evidence type="ECO:0000313" key="11">
    <source>
        <dbReference type="RefSeq" id="XP_011300910.1"/>
    </source>
</evidence>
<feature type="domain" description="Lipoyl-binding" evidence="8">
    <location>
        <begin position="201"/>
        <end position="277"/>
    </location>
</feature>
<dbReference type="CTD" id="34021"/>
<evidence type="ECO:0000256" key="2">
    <source>
        <dbReference type="ARBA" id="ARBA00022679"/>
    </source>
</evidence>
<dbReference type="RefSeq" id="XP_011300910.1">
    <property type="nucleotide sequence ID" value="XM_011302608.1"/>
</dbReference>
<dbReference type="InterPro" id="IPR045257">
    <property type="entry name" value="E2/Pdx1"/>
</dbReference>
<dbReference type="InterPro" id="IPR006257">
    <property type="entry name" value="LAT1"/>
</dbReference>
<dbReference type="Proteomes" id="UP000694866">
    <property type="component" value="Unplaced"/>
</dbReference>
<dbReference type="GO" id="GO:0006086">
    <property type="term" value="P:pyruvate decarboxylation to acetyl-CoA"/>
    <property type="evidence" value="ECO:0007669"/>
    <property type="project" value="InterPro"/>
</dbReference>